<dbReference type="InterPro" id="IPR036663">
    <property type="entry name" value="Fumarylacetoacetase_C_sf"/>
</dbReference>
<keyword evidence="1" id="KW-0456">Lyase</keyword>
<gene>
    <name evidence="3" type="ORF">HMPREF0731_0300</name>
</gene>
<dbReference type="Gene3D" id="3.90.850.10">
    <property type="entry name" value="Fumarylacetoacetase-like, C-terminal domain"/>
    <property type="match status" value="1"/>
</dbReference>
<dbReference type="EMBL" id="ADVL01000059">
    <property type="protein sequence ID" value="EFH13502.1"/>
    <property type="molecule type" value="Genomic_DNA"/>
</dbReference>
<dbReference type="PANTHER" id="PTHR30143:SF0">
    <property type="entry name" value="2-KETO-4-PENTENOATE HYDRATASE"/>
    <property type="match status" value="1"/>
</dbReference>
<dbReference type="InterPro" id="IPR011234">
    <property type="entry name" value="Fumarylacetoacetase-like_C"/>
</dbReference>
<comment type="caution">
    <text evidence="3">The sequence shown here is derived from an EMBL/GenBank/DDBJ whole genome shotgun (WGS) entry which is preliminary data.</text>
</comment>
<proteinExistence type="predicted"/>
<organism evidence="3 4">
    <name type="scientific">Pseudoroseomonas cervicalis ATCC 49957</name>
    <dbReference type="NCBI Taxonomy" id="525371"/>
    <lineage>
        <taxon>Bacteria</taxon>
        <taxon>Pseudomonadati</taxon>
        <taxon>Pseudomonadota</taxon>
        <taxon>Alphaproteobacteria</taxon>
        <taxon>Acetobacterales</taxon>
        <taxon>Roseomonadaceae</taxon>
        <taxon>Roseomonas</taxon>
    </lineage>
</organism>
<dbReference type="RefSeq" id="WP_007005551.1">
    <property type="nucleotide sequence ID" value="NZ_GG770783.1"/>
</dbReference>
<protein>
    <submittedName>
        <fullName evidence="3">Hydratase/decarboxylase</fullName>
    </submittedName>
</protein>
<feature type="domain" description="Fumarylacetoacetase-like C-terminal" evidence="2">
    <location>
        <begin position="90"/>
        <end position="250"/>
    </location>
</feature>
<accession>D5RGU1</accession>
<dbReference type="GO" id="GO:0005737">
    <property type="term" value="C:cytoplasm"/>
    <property type="evidence" value="ECO:0007669"/>
    <property type="project" value="TreeGrafter"/>
</dbReference>
<dbReference type="OrthoDB" id="9792137at2"/>
<evidence type="ECO:0000313" key="3">
    <source>
        <dbReference type="EMBL" id="EFH13502.1"/>
    </source>
</evidence>
<name>D5RGU1_9PROT</name>
<evidence type="ECO:0000256" key="1">
    <source>
        <dbReference type="ARBA" id="ARBA00023239"/>
    </source>
</evidence>
<reference evidence="3 4" key="1">
    <citation type="submission" date="2010-04" db="EMBL/GenBank/DDBJ databases">
        <authorList>
            <person name="Qin X."/>
            <person name="Bachman B."/>
            <person name="Battles P."/>
            <person name="Bell A."/>
            <person name="Bess C."/>
            <person name="Bickham C."/>
            <person name="Chaboub L."/>
            <person name="Chen D."/>
            <person name="Coyle M."/>
            <person name="Deiros D.R."/>
            <person name="Dinh H."/>
            <person name="Forbes L."/>
            <person name="Fowler G."/>
            <person name="Francisco L."/>
            <person name="Fu Q."/>
            <person name="Gubbala S."/>
            <person name="Hale W."/>
            <person name="Han Y."/>
            <person name="Hemphill L."/>
            <person name="Highlander S.K."/>
            <person name="Hirani K."/>
            <person name="Hogues M."/>
            <person name="Jackson L."/>
            <person name="Jakkamsetti A."/>
            <person name="Javaid M."/>
            <person name="Jiang H."/>
            <person name="Korchina V."/>
            <person name="Kovar C."/>
            <person name="Lara F."/>
            <person name="Lee S."/>
            <person name="Mata R."/>
            <person name="Mathew T."/>
            <person name="Moen C."/>
            <person name="Morales K."/>
            <person name="Munidasa M."/>
            <person name="Nazareth L."/>
            <person name="Ngo R."/>
            <person name="Nguyen L."/>
            <person name="Okwuonu G."/>
            <person name="Ongeri F."/>
            <person name="Patil S."/>
            <person name="Petrosino J."/>
            <person name="Pham C."/>
            <person name="Pham P."/>
            <person name="Pu L.-L."/>
            <person name="Puazo M."/>
            <person name="Raj R."/>
            <person name="Reid J."/>
            <person name="Rouhana J."/>
            <person name="Saada N."/>
            <person name="Shang Y."/>
            <person name="Simmons D."/>
            <person name="Thornton R."/>
            <person name="Warren J."/>
            <person name="Weissenberger G."/>
            <person name="Zhang J."/>
            <person name="Zhang L."/>
            <person name="Zhou C."/>
            <person name="Zhu D."/>
            <person name="Muzny D."/>
            <person name="Worley K."/>
            <person name="Gibbs R."/>
        </authorList>
    </citation>
    <scope>NUCLEOTIDE SEQUENCE [LARGE SCALE GENOMIC DNA]</scope>
    <source>
        <strain evidence="3 4">ATCC 49957</strain>
    </source>
</reference>
<dbReference type="GO" id="GO:0008684">
    <property type="term" value="F:2-oxopent-4-enoate hydratase activity"/>
    <property type="evidence" value="ECO:0007669"/>
    <property type="project" value="TreeGrafter"/>
</dbReference>
<evidence type="ECO:0000259" key="2">
    <source>
        <dbReference type="Pfam" id="PF01557"/>
    </source>
</evidence>
<dbReference type="Pfam" id="PF01557">
    <property type="entry name" value="FAA_hydrolase"/>
    <property type="match status" value="1"/>
</dbReference>
<evidence type="ECO:0000313" key="4">
    <source>
        <dbReference type="Proteomes" id="UP000005324"/>
    </source>
</evidence>
<dbReference type="HOGENOM" id="CLU_060136_1_0_5"/>
<dbReference type="AlphaFoldDB" id="D5RGU1"/>
<dbReference type="InterPro" id="IPR050772">
    <property type="entry name" value="Hydratase-Decarb/MhpD_sf"/>
</dbReference>
<sequence length="251" mass="26140">MATDVTAAAHALLEARRTRQWLSALPEGARPQNAAEVVEIQALVAAQLGPIAGWKVGAASPQAEPSGVPLHARNLRFDATPYAAADFNVTAIEAEVGYRLGADLPPREAPYTREEVLAAVATMHATIEIVDTRFTALHVTDPLSHTADQGNHGALVVGPAVTDWHGVEPTQLPVTLRFNGEVAVQHVGGNTAGDPVRMLVWLANGAAHRHGGLKAGMVITTGSCTGLLHVPAGTVVQAVFDGFGSVETTIA</sequence>
<dbReference type="PANTHER" id="PTHR30143">
    <property type="entry name" value="ACID HYDRATASE"/>
    <property type="match status" value="1"/>
</dbReference>
<dbReference type="Proteomes" id="UP000005324">
    <property type="component" value="Unassembled WGS sequence"/>
</dbReference>
<keyword evidence="4" id="KW-1185">Reference proteome</keyword>
<dbReference type="SUPFAM" id="SSF56529">
    <property type="entry name" value="FAH"/>
    <property type="match status" value="1"/>
</dbReference>